<dbReference type="PANTHER" id="PTHR43784">
    <property type="entry name" value="GDSL-LIKE LIPASE/ACYLHYDROLASE, PUTATIVE (AFU_ORTHOLOGUE AFUA_2G00820)-RELATED"/>
    <property type="match status" value="1"/>
</dbReference>
<gene>
    <name evidence="3" type="ORF">ACFFQA_21465</name>
</gene>
<sequence length="400" mass="42056">MRQHSRGSRWSLLTTALVVALGLVLPGTASAAPTWLGSWTTAMMASTTTDITVPAYTVRSAAHISVGGSQVRLRLSNRYGEKAAAIGHVTASLGGGPAANQAPKSLSFGGRRSVSIPAGGEVLSDPLAMAVSSGANVLVSIHVTASPKQVTYHRSAKQDSFIATDAADHAADTSGAAFTKKTGSWYFMTAVDVQSPTATRSVATLGDSITDGAGSTYGNHRYPDVLARRLLSLPANQQRGVLNAGIGGNMVLRDGANGQAAVTRVKWDVLQRTGVRTLIVLEGINDIRRAGGPPTAVQLTDGYRKIIDAARAKGIRVLGGTLLPFKGSKPWSDQLESVRTQVNTWIRTSGAFDAVVDFDAVMRDPADPKKMRATHSTTDWLHPNNTGYEAMGNAVDLAKL</sequence>
<dbReference type="EMBL" id="JBHLZU010000018">
    <property type="protein sequence ID" value="MFB9906510.1"/>
    <property type="molecule type" value="Genomic_DNA"/>
</dbReference>
<dbReference type="CDD" id="cd01830">
    <property type="entry name" value="XynE_like"/>
    <property type="match status" value="1"/>
</dbReference>
<proteinExistence type="predicted"/>
<keyword evidence="1" id="KW-0732">Signal</keyword>
<protein>
    <submittedName>
        <fullName evidence="3">SGNH/GDSL hydrolase family protein</fullName>
    </submittedName>
</protein>
<dbReference type="RefSeq" id="WP_377854940.1">
    <property type="nucleotide sequence ID" value="NZ_JBHLZU010000018.1"/>
</dbReference>
<keyword evidence="3" id="KW-0378">Hydrolase</keyword>
<dbReference type="Pfam" id="PF13472">
    <property type="entry name" value="Lipase_GDSL_2"/>
    <property type="match status" value="1"/>
</dbReference>
<dbReference type="InterPro" id="IPR013830">
    <property type="entry name" value="SGNH_hydro"/>
</dbReference>
<evidence type="ECO:0000259" key="2">
    <source>
        <dbReference type="Pfam" id="PF13472"/>
    </source>
</evidence>
<organism evidence="3 4">
    <name type="scientific">Allokutzneria oryzae</name>
    <dbReference type="NCBI Taxonomy" id="1378989"/>
    <lineage>
        <taxon>Bacteria</taxon>
        <taxon>Bacillati</taxon>
        <taxon>Actinomycetota</taxon>
        <taxon>Actinomycetes</taxon>
        <taxon>Pseudonocardiales</taxon>
        <taxon>Pseudonocardiaceae</taxon>
        <taxon>Allokutzneria</taxon>
    </lineage>
</organism>
<dbReference type="Proteomes" id="UP001589693">
    <property type="component" value="Unassembled WGS sequence"/>
</dbReference>
<feature type="signal peptide" evidence="1">
    <location>
        <begin position="1"/>
        <end position="31"/>
    </location>
</feature>
<name>A0ABV6A1G1_9PSEU</name>
<evidence type="ECO:0000313" key="4">
    <source>
        <dbReference type="Proteomes" id="UP001589693"/>
    </source>
</evidence>
<accession>A0ABV6A1G1</accession>
<feature type="chain" id="PRO_5047262977" evidence="1">
    <location>
        <begin position="32"/>
        <end position="400"/>
    </location>
</feature>
<dbReference type="GO" id="GO:0016787">
    <property type="term" value="F:hydrolase activity"/>
    <property type="evidence" value="ECO:0007669"/>
    <property type="project" value="UniProtKB-KW"/>
</dbReference>
<keyword evidence="4" id="KW-1185">Reference proteome</keyword>
<reference evidence="3 4" key="1">
    <citation type="submission" date="2024-09" db="EMBL/GenBank/DDBJ databases">
        <authorList>
            <person name="Sun Q."/>
            <person name="Mori K."/>
        </authorList>
    </citation>
    <scope>NUCLEOTIDE SEQUENCE [LARGE SCALE GENOMIC DNA]</scope>
    <source>
        <strain evidence="3 4">TBRC 7907</strain>
    </source>
</reference>
<evidence type="ECO:0000313" key="3">
    <source>
        <dbReference type="EMBL" id="MFB9906510.1"/>
    </source>
</evidence>
<dbReference type="InterPro" id="IPR053140">
    <property type="entry name" value="GDSL_Rv0518-like"/>
</dbReference>
<dbReference type="SUPFAM" id="SSF52266">
    <property type="entry name" value="SGNH hydrolase"/>
    <property type="match status" value="1"/>
</dbReference>
<dbReference type="Gene3D" id="3.40.50.1110">
    <property type="entry name" value="SGNH hydrolase"/>
    <property type="match status" value="1"/>
</dbReference>
<feature type="domain" description="SGNH hydrolase-type esterase" evidence="2">
    <location>
        <begin position="205"/>
        <end position="390"/>
    </location>
</feature>
<comment type="caution">
    <text evidence="3">The sequence shown here is derived from an EMBL/GenBank/DDBJ whole genome shotgun (WGS) entry which is preliminary data.</text>
</comment>
<dbReference type="InterPro" id="IPR036514">
    <property type="entry name" value="SGNH_hydro_sf"/>
</dbReference>
<evidence type="ECO:0000256" key="1">
    <source>
        <dbReference type="SAM" id="SignalP"/>
    </source>
</evidence>
<dbReference type="PANTHER" id="PTHR43784:SF2">
    <property type="entry name" value="GDSL-LIKE LIPASE_ACYLHYDROLASE, PUTATIVE (AFU_ORTHOLOGUE AFUA_2G00820)-RELATED"/>
    <property type="match status" value="1"/>
</dbReference>